<dbReference type="InterPro" id="IPR011256">
    <property type="entry name" value="Reg_factor_effector_dom_sf"/>
</dbReference>
<protein>
    <submittedName>
        <fullName evidence="2">AraC family transcriptional regulator</fullName>
    </submittedName>
</protein>
<sequence>MTSVGPTPYYLSPQRTDLDFLDAPEIPTVVRKFVDYPLSEMATAMDGTVSVLFALLETEGIHPTGPPFSLYEHMSGETATFEIGVPVDRRLDGPVTAAPGVVIEGSVLPGGTLATISHIGSYDRLGDAWGAFMEAVTQAGKTAELPFWEIYLTEPGPGVDPETMRTDLVTRIAR</sequence>
<dbReference type="InterPro" id="IPR029442">
    <property type="entry name" value="GyrI-like"/>
</dbReference>
<evidence type="ECO:0000313" key="3">
    <source>
        <dbReference type="Proteomes" id="UP000188324"/>
    </source>
</evidence>
<proteinExistence type="predicted"/>
<dbReference type="EMBL" id="CP019605">
    <property type="protein sequence ID" value="AQP46069.1"/>
    <property type="molecule type" value="Genomic_DNA"/>
</dbReference>
<dbReference type="OrthoDB" id="795001at2"/>
<dbReference type="RefSeq" id="WP_077344252.1">
    <property type="nucleotide sequence ID" value="NZ_CP019605.1"/>
</dbReference>
<accession>A0A1Q2CIW8</accession>
<organism evidence="2 3">
    <name type="scientific">Tessaracoccus flavus</name>
    <dbReference type="NCBI Taxonomy" id="1610493"/>
    <lineage>
        <taxon>Bacteria</taxon>
        <taxon>Bacillati</taxon>
        <taxon>Actinomycetota</taxon>
        <taxon>Actinomycetes</taxon>
        <taxon>Propionibacteriales</taxon>
        <taxon>Propionibacteriaceae</taxon>
        <taxon>Tessaracoccus</taxon>
    </lineage>
</organism>
<dbReference type="SMART" id="SM00871">
    <property type="entry name" value="AraC_E_bind"/>
    <property type="match status" value="1"/>
</dbReference>
<evidence type="ECO:0000313" key="2">
    <source>
        <dbReference type="EMBL" id="AQP46069.1"/>
    </source>
</evidence>
<gene>
    <name evidence="2" type="ORF">RPIT_07190</name>
</gene>
<dbReference type="KEGG" id="tfl:RPIT_07190"/>
<dbReference type="Gene3D" id="3.20.80.10">
    <property type="entry name" value="Regulatory factor, effector binding domain"/>
    <property type="match status" value="1"/>
</dbReference>
<dbReference type="SUPFAM" id="SSF55136">
    <property type="entry name" value="Probable bacterial effector-binding domain"/>
    <property type="match status" value="1"/>
</dbReference>
<feature type="domain" description="AraC effector-binding" evidence="1">
    <location>
        <begin position="16"/>
        <end position="173"/>
    </location>
</feature>
<reference evidence="2 3" key="1">
    <citation type="journal article" date="2016" name="Int. J. Syst. Evol. Microbiol.">
        <title>Tessaracoccus flavus sp. nov., isolated from the drainage system of a lindane-producing factory.</title>
        <authorList>
            <person name="Kumari R."/>
            <person name="Singh P."/>
            <person name="Schumann P."/>
            <person name="Lal R."/>
        </authorList>
    </citation>
    <scope>NUCLEOTIDE SEQUENCE [LARGE SCALE GENOMIC DNA]</scope>
    <source>
        <strain evidence="2 3">RP1T</strain>
    </source>
</reference>
<name>A0A1Q2CIW8_9ACTN</name>
<dbReference type="InterPro" id="IPR010499">
    <property type="entry name" value="AraC_E-bd"/>
</dbReference>
<dbReference type="Pfam" id="PF06445">
    <property type="entry name" value="GyrI-like"/>
    <property type="match status" value="1"/>
</dbReference>
<evidence type="ECO:0000259" key="1">
    <source>
        <dbReference type="SMART" id="SM00871"/>
    </source>
</evidence>
<dbReference type="STRING" id="1610493.RPIT_07190"/>
<keyword evidence="3" id="KW-1185">Reference proteome</keyword>
<dbReference type="Proteomes" id="UP000188324">
    <property type="component" value="Chromosome"/>
</dbReference>
<dbReference type="AlphaFoldDB" id="A0A1Q2CIW8"/>